<dbReference type="SUPFAM" id="SSF53850">
    <property type="entry name" value="Periplasmic binding protein-like II"/>
    <property type="match status" value="1"/>
</dbReference>
<dbReference type="EMBL" id="CDNC01000049">
    <property type="protein sequence ID" value="CEM63205.1"/>
    <property type="molecule type" value="Genomic_DNA"/>
</dbReference>
<evidence type="ECO:0000313" key="6">
    <source>
        <dbReference type="EMBL" id="CEM63205.1"/>
    </source>
</evidence>
<name>A0A0B7H1U7_TREPH</name>
<comment type="similarity">
    <text evidence="2">Belongs to the bacterial solute-binding protein 1 family.</text>
</comment>
<dbReference type="PANTHER" id="PTHR43649">
    <property type="entry name" value="ARABINOSE-BINDING PROTEIN-RELATED"/>
    <property type="match status" value="1"/>
</dbReference>
<feature type="chain" id="PRO_5041521672" evidence="5">
    <location>
        <begin position="24"/>
        <end position="428"/>
    </location>
</feature>
<evidence type="ECO:0000256" key="4">
    <source>
        <dbReference type="ARBA" id="ARBA00022729"/>
    </source>
</evidence>
<reference evidence="7 9" key="3">
    <citation type="submission" date="2019-08" db="EMBL/GenBank/DDBJ databases">
        <authorList>
            <person name="Kuhnert P."/>
        </authorList>
    </citation>
    <scope>NUCLEOTIDE SEQUENCE [LARGE SCALE GENOMIC DNA]</scope>
    <source>
        <strain evidence="7 9">B36.5</strain>
    </source>
</reference>
<keyword evidence="8" id="KW-1185">Reference proteome</keyword>
<dbReference type="Gene3D" id="3.40.190.10">
    <property type="entry name" value="Periplasmic binding protein-like II"/>
    <property type="match status" value="2"/>
</dbReference>
<dbReference type="InterPro" id="IPR006059">
    <property type="entry name" value="SBP"/>
</dbReference>
<accession>A0A0B7H1U7</accession>
<dbReference type="EMBL" id="CP042817">
    <property type="protein sequence ID" value="QEJ98795.1"/>
    <property type="molecule type" value="Genomic_DNA"/>
</dbReference>
<proteinExistence type="inferred from homology"/>
<evidence type="ECO:0000313" key="8">
    <source>
        <dbReference type="Proteomes" id="UP000042527"/>
    </source>
</evidence>
<reference evidence="8" key="1">
    <citation type="submission" date="2015-01" db="EMBL/GenBank/DDBJ databases">
        <authorList>
            <person name="Manzoor Shahid"/>
            <person name="Zubair Saima"/>
        </authorList>
    </citation>
    <scope>NUCLEOTIDE SEQUENCE [LARGE SCALE GENOMIC DNA]</scope>
    <source>
        <strain evidence="8">V1</strain>
    </source>
</reference>
<dbReference type="Pfam" id="PF01547">
    <property type="entry name" value="SBP_bac_1"/>
    <property type="match status" value="1"/>
</dbReference>
<gene>
    <name evidence="7" type="ORF">FUT82_12855</name>
    <name evidence="6" type="ORF">TPHV1_70068</name>
</gene>
<dbReference type="Proteomes" id="UP000042527">
    <property type="component" value="Unassembled WGS sequence"/>
</dbReference>
<reference evidence="6" key="2">
    <citation type="submission" date="2015-01" db="EMBL/GenBank/DDBJ databases">
        <authorList>
            <person name="Xiang T."/>
            <person name="Song Y."/>
            <person name="Huang L."/>
            <person name="Wang B."/>
            <person name="Wu P."/>
        </authorList>
    </citation>
    <scope>NUCLEOTIDE SEQUENCE [LARGE SCALE GENOMIC DNA]</scope>
    <source>
        <strain evidence="6">V1</strain>
    </source>
</reference>
<evidence type="ECO:0000256" key="3">
    <source>
        <dbReference type="ARBA" id="ARBA00022448"/>
    </source>
</evidence>
<comment type="subcellular location">
    <subcellularLocation>
        <location evidence="1">Periplasm</location>
    </subcellularLocation>
</comment>
<protein>
    <submittedName>
        <fullName evidence="6">ABC transporter, solute-binding protein</fullName>
    </submittedName>
    <submittedName>
        <fullName evidence="7">Carbohydrate ABC transporter substrate-binding protein</fullName>
    </submittedName>
</protein>
<keyword evidence="3" id="KW-0813">Transport</keyword>
<evidence type="ECO:0000313" key="7">
    <source>
        <dbReference type="EMBL" id="QEJ98795.1"/>
    </source>
</evidence>
<evidence type="ECO:0000256" key="5">
    <source>
        <dbReference type="SAM" id="SignalP"/>
    </source>
</evidence>
<dbReference type="PANTHER" id="PTHR43649:SF34">
    <property type="entry name" value="ABC TRANSPORTER PERIPLASMIC-BINDING PROTEIN YCJN-RELATED"/>
    <property type="match status" value="1"/>
</dbReference>
<evidence type="ECO:0000313" key="9">
    <source>
        <dbReference type="Proteomes" id="UP000323594"/>
    </source>
</evidence>
<dbReference type="OrthoDB" id="3256840at2"/>
<sequence length="428" mass="48436">MTLKKKLLIFFIFSIFCLPLSFAAGVSENEGEIVYLSALIRESSYTIGVQQMVEKLKNDNIIISVEPVPDSQLINILNLRFAAGNAPDLIEANVYDIYRTFNPTAHFFDLSQEEWVQNLITPKAVQYTNEKIYGFPFASTDCVYGFIYNKDIFNKYKISVPTSWAELLTACDALIKRNPSIIPIFIGKDTDSPKALVSDIFTKKLEGQDLNFFADQTLSGKISWAENKSLEEGIDLYLQIFKRGFVNRNFGTATKEEAIKAMAEGRAAMYFGKNTTVRQILQANTAANIGMFSVSVDGKGNFITGDGKTRALFVNKKTIAPLSIKKALNILSGQEMQNIYYYGIEGFPAFRKTTAVAIPPYLEHVFKRYIEGGKIEREFVSYFLPIEKILDATLFLFCIEDVNVPNINGKTMLLKFDRELRKHLREKQ</sequence>
<dbReference type="GeneID" id="57752511"/>
<feature type="signal peptide" evidence="5">
    <location>
        <begin position="1"/>
        <end position="23"/>
    </location>
</feature>
<dbReference type="RefSeq" id="WP_024752309.1">
    <property type="nucleotide sequence ID" value="NZ_CDNC01000049.1"/>
</dbReference>
<dbReference type="Proteomes" id="UP000323594">
    <property type="component" value="Chromosome"/>
</dbReference>
<dbReference type="AlphaFoldDB" id="A0A0B7H1U7"/>
<evidence type="ECO:0000256" key="2">
    <source>
        <dbReference type="ARBA" id="ARBA00008520"/>
    </source>
</evidence>
<evidence type="ECO:0000256" key="1">
    <source>
        <dbReference type="ARBA" id="ARBA00004418"/>
    </source>
</evidence>
<keyword evidence="4 5" id="KW-0732">Signal</keyword>
<dbReference type="InterPro" id="IPR050490">
    <property type="entry name" value="Bact_solute-bd_prot1"/>
</dbReference>
<dbReference type="GO" id="GO:0042597">
    <property type="term" value="C:periplasmic space"/>
    <property type="evidence" value="ECO:0007669"/>
    <property type="project" value="UniProtKB-SubCell"/>
</dbReference>
<organism evidence="6 8">
    <name type="scientific">Treponema phagedenis</name>
    <dbReference type="NCBI Taxonomy" id="162"/>
    <lineage>
        <taxon>Bacteria</taxon>
        <taxon>Pseudomonadati</taxon>
        <taxon>Spirochaetota</taxon>
        <taxon>Spirochaetia</taxon>
        <taxon>Spirochaetales</taxon>
        <taxon>Treponemataceae</taxon>
        <taxon>Treponema</taxon>
    </lineage>
</organism>